<dbReference type="Proteomes" id="UP000008631">
    <property type="component" value="Chromosome"/>
</dbReference>
<dbReference type="Gene3D" id="2.160.20.10">
    <property type="entry name" value="Single-stranded right-handed beta-helix, Pectin lyase-like"/>
    <property type="match status" value="1"/>
</dbReference>
<dbReference type="AlphaFoldDB" id="E8R2C6"/>
<evidence type="ECO:0000313" key="1">
    <source>
        <dbReference type="EMBL" id="ADV61411.1"/>
    </source>
</evidence>
<keyword evidence="2" id="KW-1185">Reference proteome</keyword>
<dbReference type="InParanoid" id="E8R2C6"/>
<dbReference type="RefSeq" id="WP_013563700.1">
    <property type="nucleotide sequence ID" value="NC_014962.1"/>
</dbReference>
<dbReference type="eggNOG" id="COG4733">
    <property type="taxonomic scope" value="Bacteria"/>
</dbReference>
<sequence length="963" mass="104942">MDRPHSSPKRLATSIASVWLATWLAGWVSSWGAPQDQPPRPGQFRGVWKGQTGADYVRNGPGEVPNEIQDICIHVQGLPVNRVITRLEIRGFGGDLWVFGGPESDWKVKIVRARHATTAELYFEPLRVETGREFTLDFQFDDGQTARLIVRGGKADPNLRVPGKELVARWVGTVDLDRAGAWYGVGPDGLLDAAIDLERLSALRAVRALRLERATSSPSKTTTPSWAFGVGPDLHDCWHADFQVGTDPTTGRFLFQPDAVLADQPLILTVSYTDGSRQVVRLQGGPCRIDAPAAPPTPPVVSAWDTQPRWLEPGPDGRCRVEVPNWPTPTPEMVVLTDGLKGSWVWKRSPQPSMTRRWMHADSESLPLDVHIHGSKAVLAFTPLRDECDANMTLRAVERSGASRVVFFDGGRCDPRAVGTRPASSRTTARPGDDLARLAARFGVIELAPGIYRLNAPLTLEKPVHIKGPADAILLFRQPPHSEPWTAAIRLHAGQTTLEGFTVRFDGPIRWNTAVPYGPAVVGSVDGTVPHHETYELHNLVFRRLTLTIPPPANPDAWTEAPNLMRLISARDGVIEANTLRGGPVVFSGGPWIITDNDFQGTPGQTFSTAVFSGKHVHDLVLARNRAVRAPGSGPVWRFLVLTQTGVRNRIEGNIVRGVRASADDPIPHPNAPEVILTESYRIHFEGKPRGWSRDGRLILLPDTPGGPPRTGSVVAILAGQQAGRWTRVAQVLDPTTILLAEPLGPVQEPILVTTGFVDTTIERNEVDSTGGWLSTNLVLAGNHFGLKVRDNRLVGGRESLFLTAYPTESPGPWGWTHAPVFDALVEGNQLEKALEGAVISVKQDANIRAAKGRVYLTATLKGNRITPPVVLPPGGERVGLTLGDPGSRDPNETRITLDESVLGPVIRSGSSGSPFSETQLRIHAASINGRISTRQRLRWVDAVGSATQVRRHAEDENATRKR</sequence>
<accession>E8R2C6</accession>
<dbReference type="HOGENOM" id="CLU_007636_0_0_0"/>
<reference evidence="1 2" key="2">
    <citation type="journal article" date="2011" name="Stand. Genomic Sci.">
        <title>Complete genome sequence of Isosphaera pallida type strain (IS1B).</title>
        <authorList>
            <consortium name="US DOE Joint Genome Institute (JGI-PGF)"/>
            <person name="Goker M."/>
            <person name="Cleland D."/>
            <person name="Saunders E."/>
            <person name="Lapidus A."/>
            <person name="Nolan M."/>
            <person name="Lucas S."/>
            <person name="Hammon N."/>
            <person name="Deshpande S."/>
            <person name="Cheng J.F."/>
            <person name="Tapia R."/>
            <person name="Han C."/>
            <person name="Goodwin L."/>
            <person name="Pitluck S."/>
            <person name="Liolios K."/>
            <person name="Pagani I."/>
            <person name="Ivanova N."/>
            <person name="Mavromatis K."/>
            <person name="Pati A."/>
            <person name="Chen A."/>
            <person name="Palaniappan K."/>
            <person name="Land M."/>
            <person name="Hauser L."/>
            <person name="Chang Y.J."/>
            <person name="Jeffries C.D."/>
            <person name="Detter J.C."/>
            <person name="Beck B."/>
            <person name="Woyke T."/>
            <person name="Bristow J."/>
            <person name="Eisen J.A."/>
            <person name="Markowitz V."/>
            <person name="Hugenholtz P."/>
            <person name="Kyrpides N.C."/>
            <person name="Klenk H.P."/>
        </authorList>
    </citation>
    <scope>NUCLEOTIDE SEQUENCE [LARGE SCALE GENOMIC DNA]</scope>
    <source>
        <strain evidence="2">ATCC 43644 / DSM 9630 / IS1B</strain>
    </source>
</reference>
<dbReference type="STRING" id="575540.Isop_0821"/>
<dbReference type="InterPro" id="IPR011050">
    <property type="entry name" value="Pectin_lyase_fold/virulence"/>
</dbReference>
<dbReference type="InterPro" id="IPR012334">
    <property type="entry name" value="Pectin_lyas_fold"/>
</dbReference>
<organism evidence="1 2">
    <name type="scientific">Isosphaera pallida (strain ATCC 43644 / DSM 9630 / IS1B)</name>
    <dbReference type="NCBI Taxonomy" id="575540"/>
    <lineage>
        <taxon>Bacteria</taxon>
        <taxon>Pseudomonadati</taxon>
        <taxon>Planctomycetota</taxon>
        <taxon>Planctomycetia</taxon>
        <taxon>Isosphaerales</taxon>
        <taxon>Isosphaeraceae</taxon>
        <taxon>Isosphaera</taxon>
    </lineage>
</organism>
<dbReference type="KEGG" id="ipa:Isop_0821"/>
<dbReference type="OrthoDB" id="244775at2"/>
<name>E8R2C6_ISOPI</name>
<gene>
    <name evidence="1" type="ordered locus">Isop_0821</name>
</gene>
<protein>
    <submittedName>
        <fullName evidence="1">Uncharacterized protein</fullName>
    </submittedName>
</protein>
<proteinExistence type="predicted"/>
<dbReference type="EMBL" id="CP002353">
    <property type="protein sequence ID" value="ADV61411.1"/>
    <property type="molecule type" value="Genomic_DNA"/>
</dbReference>
<evidence type="ECO:0000313" key="2">
    <source>
        <dbReference type="Proteomes" id="UP000008631"/>
    </source>
</evidence>
<dbReference type="SUPFAM" id="SSF51126">
    <property type="entry name" value="Pectin lyase-like"/>
    <property type="match status" value="1"/>
</dbReference>
<reference key="1">
    <citation type="submission" date="2010-11" db="EMBL/GenBank/DDBJ databases">
        <title>The complete sequence of chromosome of Isophaera pallida ATCC 43644.</title>
        <authorList>
            <consortium name="US DOE Joint Genome Institute (JGI-PGF)"/>
            <person name="Lucas S."/>
            <person name="Copeland A."/>
            <person name="Lapidus A."/>
            <person name="Bruce D."/>
            <person name="Goodwin L."/>
            <person name="Pitluck S."/>
            <person name="Kyrpides N."/>
            <person name="Mavromatis K."/>
            <person name="Pagani I."/>
            <person name="Ivanova N."/>
            <person name="Saunders E."/>
            <person name="Brettin T."/>
            <person name="Detter J.C."/>
            <person name="Han C."/>
            <person name="Tapia R."/>
            <person name="Land M."/>
            <person name="Hauser L."/>
            <person name="Markowitz V."/>
            <person name="Cheng J.-F."/>
            <person name="Hugenholtz P."/>
            <person name="Woyke T."/>
            <person name="Wu D."/>
            <person name="Eisen J.A."/>
        </authorList>
    </citation>
    <scope>NUCLEOTIDE SEQUENCE</scope>
    <source>
        <strain>ATCC 43644</strain>
    </source>
</reference>